<dbReference type="PANTHER" id="PTHR10942:SF0">
    <property type="entry name" value="LEISHMANOLYSIN-LIKE PEPTIDASE"/>
    <property type="match status" value="1"/>
</dbReference>
<dbReference type="RefSeq" id="XP_001322544.1">
    <property type="nucleotide sequence ID" value="XM_001322509.1"/>
</dbReference>
<dbReference type="GO" id="GO:0007155">
    <property type="term" value="P:cell adhesion"/>
    <property type="evidence" value="ECO:0007669"/>
    <property type="project" value="InterPro"/>
</dbReference>
<dbReference type="KEGG" id="tva:4768254"/>
<evidence type="ECO:0000256" key="5">
    <source>
        <dbReference type="ARBA" id="ARBA00022801"/>
    </source>
</evidence>
<keyword evidence="7" id="KW-0482">Metalloprotease</keyword>
<evidence type="ECO:0000313" key="10">
    <source>
        <dbReference type="Proteomes" id="UP000001542"/>
    </source>
</evidence>
<dbReference type="InParanoid" id="A2EAL0"/>
<organism evidence="9 10">
    <name type="scientific">Trichomonas vaginalis (strain ATCC PRA-98 / G3)</name>
    <dbReference type="NCBI Taxonomy" id="412133"/>
    <lineage>
        <taxon>Eukaryota</taxon>
        <taxon>Metamonada</taxon>
        <taxon>Parabasalia</taxon>
        <taxon>Trichomonadida</taxon>
        <taxon>Trichomonadidae</taxon>
        <taxon>Trichomonas</taxon>
    </lineage>
</organism>
<reference evidence="9" key="1">
    <citation type="submission" date="2006-10" db="EMBL/GenBank/DDBJ databases">
        <authorList>
            <person name="Amadeo P."/>
            <person name="Zhao Q."/>
            <person name="Wortman J."/>
            <person name="Fraser-Liggett C."/>
            <person name="Carlton J."/>
        </authorList>
    </citation>
    <scope>NUCLEOTIDE SEQUENCE</scope>
    <source>
        <strain evidence="9">G3</strain>
    </source>
</reference>
<name>A2EAL0_TRIV3</name>
<evidence type="ECO:0000313" key="9">
    <source>
        <dbReference type="EMBL" id="EAY10321.1"/>
    </source>
</evidence>
<dbReference type="VEuPathDB" id="TrichDB:TVAGG3_1004460"/>
<evidence type="ECO:0000256" key="3">
    <source>
        <dbReference type="ARBA" id="ARBA00022670"/>
    </source>
</evidence>
<evidence type="ECO:0000256" key="7">
    <source>
        <dbReference type="ARBA" id="ARBA00023049"/>
    </source>
</evidence>
<dbReference type="PANTHER" id="PTHR10942">
    <property type="entry name" value="LEISHMANOLYSIN-LIKE PEPTIDASE"/>
    <property type="match status" value="1"/>
</dbReference>
<evidence type="ECO:0000256" key="6">
    <source>
        <dbReference type="ARBA" id="ARBA00022833"/>
    </source>
</evidence>
<sequence length="184" mass="20196">MCPSGKATIQGLTYYGDDPCASYTCNGYTSFTLDVITDETTNSTTSFTCSSKGQTYSFTRFFTSTTYTQKTITCPSPEQLCRTREMLEQYFTSDPFSGVVFPTPKPTPAATPPSTPKPTPEATPAFDSIPEFEQIRITNDNRFFNGTYSDPQACTTVGQQVTWGGTTYTCRSQDIMTAAQTAAY</sequence>
<dbReference type="GO" id="GO:0046872">
    <property type="term" value="F:metal ion binding"/>
    <property type="evidence" value="ECO:0007669"/>
    <property type="project" value="UniProtKB-KW"/>
</dbReference>
<dbReference type="GO" id="GO:0004222">
    <property type="term" value="F:metalloendopeptidase activity"/>
    <property type="evidence" value="ECO:0007669"/>
    <property type="project" value="InterPro"/>
</dbReference>
<keyword evidence="5" id="KW-0378">Hydrolase</keyword>
<dbReference type="Proteomes" id="UP000001542">
    <property type="component" value="Unassembled WGS sequence"/>
</dbReference>
<keyword evidence="3" id="KW-0645">Protease</keyword>
<dbReference type="VEuPathDB" id="TrichDB:TVAG_342050"/>
<keyword evidence="4" id="KW-0479">Metal-binding</keyword>
<keyword evidence="6" id="KW-0862">Zinc</keyword>
<dbReference type="AlphaFoldDB" id="A2EAL0"/>
<evidence type="ECO:0000256" key="8">
    <source>
        <dbReference type="SAM" id="MobiDB-lite"/>
    </source>
</evidence>
<feature type="region of interest" description="Disordered" evidence="8">
    <location>
        <begin position="103"/>
        <end position="122"/>
    </location>
</feature>
<dbReference type="GO" id="GO:0006508">
    <property type="term" value="P:proteolysis"/>
    <property type="evidence" value="ECO:0007669"/>
    <property type="project" value="UniProtKB-KW"/>
</dbReference>
<dbReference type="EMBL" id="DS113340">
    <property type="protein sequence ID" value="EAY10321.1"/>
    <property type="molecule type" value="Genomic_DNA"/>
</dbReference>
<comment type="cofactor">
    <cofactor evidence="1">
        <name>Zn(2+)</name>
        <dbReference type="ChEBI" id="CHEBI:29105"/>
    </cofactor>
</comment>
<comment type="similarity">
    <text evidence="2">Belongs to the peptidase M8 family.</text>
</comment>
<dbReference type="InterPro" id="IPR001577">
    <property type="entry name" value="Peptidase_M8"/>
</dbReference>
<gene>
    <name evidence="9" type="ORF">TVAG_491790</name>
</gene>
<dbReference type="GO" id="GO:0016020">
    <property type="term" value="C:membrane"/>
    <property type="evidence" value="ECO:0007669"/>
    <property type="project" value="InterPro"/>
</dbReference>
<accession>A2EAL0</accession>
<reference evidence="9" key="2">
    <citation type="journal article" date="2007" name="Science">
        <title>Draft genome sequence of the sexually transmitted pathogen Trichomonas vaginalis.</title>
        <authorList>
            <person name="Carlton J.M."/>
            <person name="Hirt R.P."/>
            <person name="Silva J.C."/>
            <person name="Delcher A.L."/>
            <person name="Schatz M."/>
            <person name="Zhao Q."/>
            <person name="Wortman J.R."/>
            <person name="Bidwell S.L."/>
            <person name="Alsmark U.C.M."/>
            <person name="Besteiro S."/>
            <person name="Sicheritz-Ponten T."/>
            <person name="Noel C.J."/>
            <person name="Dacks J.B."/>
            <person name="Foster P.G."/>
            <person name="Simillion C."/>
            <person name="Van de Peer Y."/>
            <person name="Miranda-Saavedra D."/>
            <person name="Barton G.J."/>
            <person name="Westrop G.D."/>
            <person name="Mueller S."/>
            <person name="Dessi D."/>
            <person name="Fiori P.L."/>
            <person name="Ren Q."/>
            <person name="Paulsen I."/>
            <person name="Zhang H."/>
            <person name="Bastida-Corcuera F.D."/>
            <person name="Simoes-Barbosa A."/>
            <person name="Brown M.T."/>
            <person name="Hayes R.D."/>
            <person name="Mukherjee M."/>
            <person name="Okumura C.Y."/>
            <person name="Schneider R."/>
            <person name="Smith A.J."/>
            <person name="Vanacova S."/>
            <person name="Villalvazo M."/>
            <person name="Haas B.J."/>
            <person name="Pertea M."/>
            <person name="Feldblyum T.V."/>
            <person name="Utterback T.R."/>
            <person name="Shu C.L."/>
            <person name="Osoegawa K."/>
            <person name="de Jong P.J."/>
            <person name="Hrdy I."/>
            <person name="Horvathova L."/>
            <person name="Zubacova Z."/>
            <person name="Dolezal P."/>
            <person name="Malik S.B."/>
            <person name="Logsdon J.M. Jr."/>
            <person name="Henze K."/>
            <person name="Gupta A."/>
            <person name="Wang C.C."/>
            <person name="Dunne R.L."/>
            <person name="Upcroft J.A."/>
            <person name="Upcroft P."/>
            <person name="White O."/>
            <person name="Salzberg S.L."/>
            <person name="Tang P."/>
            <person name="Chiu C.-H."/>
            <person name="Lee Y.-S."/>
            <person name="Embley T.M."/>
            <person name="Coombs G.H."/>
            <person name="Mottram J.C."/>
            <person name="Tachezy J."/>
            <person name="Fraser-Liggett C.M."/>
            <person name="Johnson P.J."/>
        </authorList>
    </citation>
    <scope>NUCLEOTIDE SEQUENCE [LARGE SCALE GENOMIC DNA]</scope>
    <source>
        <strain evidence="9">G3</strain>
    </source>
</reference>
<evidence type="ECO:0000256" key="4">
    <source>
        <dbReference type="ARBA" id="ARBA00022723"/>
    </source>
</evidence>
<proteinExistence type="inferred from homology"/>
<protein>
    <submittedName>
        <fullName evidence="9">Uncharacterized protein</fullName>
    </submittedName>
</protein>
<keyword evidence="10" id="KW-1185">Reference proteome</keyword>
<evidence type="ECO:0000256" key="2">
    <source>
        <dbReference type="ARBA" id="ARBA00005860"/>
    </source>
</evidence>
<evidence type="ECO:0000256" key="1">
    <source>
        <dbReference type="ARBA" id="ARBA00001947"/>
    </source>
</evidence>
<feature type="compositionally biased region" description="Pro residues" evidence="8">
    <location>
        <begin position="103"/>
        <end position="121"/>
    </location>
</feature>